<dbReference type="AlphaFoldDB" id="A0A1W9S2E5"/>
<protein>
    <submittedName>
        <fullName evidence="1">Uncharacterized protein</fullName>
    </submittedName>
</protein>
<proteinExistence type="predicted"/>
<accession>A0A1W9S2E5</accession>
<dbReference type="EMBL" id="NATQ01000017">
    <property type="protein sequence ID" value="OQX90974.1"/>
    <property type="molecule type" value="Genomic_DNA"/>
</dbReference>
<gene>
    <name evidence="1" type="ORF">B6D57_01365</name>
</gene>
<name>A0A1W9S2E5_9BACT</name>
<reference evidence="2" key="1">
    <citation type="submission" date="2017-03" db="EMBL/GenBank/DDBJ databases">
        <title>Novel pathways for hydrocarbon cycling and metabolic interdependencies in hydrothermal sediment communities.</title>
        <authorList>
            <person name="Dombrowski N."/>
            <person name="Seitz K."/>
            <person name="Teske A."/>
            <person name="Baker B."/>
        </authorList>
    </citation>
    <scope>NUCLEOTIDE SEQUENCE [LARGE SCALE GENOMIC DNA]</scope>
</reference>
<comment type="caution">
    <text evidence="1">The sequence shown here is derived from an EMBL/GenBank/DDBJ whole genome shotgun (WGS) entry which is preliminary data.</text>
</comment>
<sequence length="136" mass="16211">MEGNEEGKSREEKVARIEDDLSWYINHVPSTIESCIYNTTRYPSLLFRSICEELLLELKGLDAERYGFWRRRFCEKDKGLLETLGNAKCKEAQEGFRRIREEHSSGFRDGEIPRSHWWWYLDEIAEGKMEMPELED</sequence>
<evidence type="ECO:0000313" key="1">
    <source>
        <dbReference type="EMBL" id="OQX90974.1"/>
    </source>
</evidence>
<dbReference type="Proteomes" id="UP000192611">
    <property type="component" value="Unassembled WGS sequence"/>
</dbReference>
<organism evidence="1 2">
    <name type="scientific">Candidatus Coatesbacteria bacterium 4484_99</name>
    <dbReference type="NCBI Taxonomy" id="1970774"/>
    <lineage>
        <taxon>Bacteria</taxon>
        <taxon>Candidatus Coatesiibacteriota</taxon>
    </lineage>
</organism>
<evidence type="ECO:0000313" key="2">
    <source>
        <dbReference type="Proteomes" id="UP000192611"/>
    </source>
</evidence>